<proteinExistence type="predicted"/>
<feature type="transmembrane region" description="Helical" evidence="1">
    <location>
        <begin position="84"/>
        <end position="106"/>
    </location>
</feature>
<keyword evidence="3" id="KW-1185">Reference proteome</keyword>
<evidence type="ECO:0008006" key="4">
    <source>
        <dbReference type="Google" id="ProtNLM"/>
    </source>
</evidence>
<feature type="transmembrane region" description="Helical" evidence="1">
    <location>
        <begin position="21"/>
        <end position="39"/>
    </location>
</feature>
<name>A0A8J2VB86_9FLAO</name>
<evidence type="ECO:0000256" key="1">
    <source>
        <dbReference type="SAM" id="Phobius"/>
    </source>
</evidence>
<dbReference type="AlphaFoldDB" id="A0A8J2VB86"/>
<dbReference type="RefSeq" id="WP_188442117.1">
    <property type="nucleotide sequence ID" value="NZ_BMGK01000008.1"/>
</dbReference>
<reference evidence="2" key="1">
    <citation type="journal article" date="2014" name="Int. J. Syst. Evol. Microbiol.">
        <title>Complete genome sequence of Corynebacterium casei LMG S-19264T (=DSM 44701T), isolated from a smear-ripened cheese.</title>
        <authorList>
            <consortium name="US DOE Joint Genome Institute (JGI-PGF)"/>
            <person name="Walter F."/>
            <person name="Albersmeier A."/>
            <person name="Kalinowski J."/>
            <person name="Ruckert C."/>
        </authorList>
    </citation>
    <scope>NUCLEOTIDE SEQUENCE</scope>
    <source>
        <strain evidence="2">CGMCC 1.12924</strain>
    </source>
</reference>
<evidence type="ECO:0000313" key="2">
    <source>
        <dbReference type="EMBL" id="GGD96494.1"/>
    </source>
</evidence>
<evidence type="ECO:0000313" key="3">
    <source>
        <dbReference type="Proteomes" id="UP000652231"/>
    </source>
</evidence>
<comment type="caution">
    <text evidence="2">The sequence shown here is derived from an EMBL/GenBank/DDBJ whole genome shotgun (WGS) entry which is preliminary data.</text>
</comment>
<keyword evidence="1" id="KW-0472">Membrane</keyword>
<dbReference type="Proteomes" id="UP000652231">
    <property type="component" value="Unassembled WGS sequence"/>
</dbReference>
<dbReference type="EMBL" id="BMGK01000008">
    <property type="protein sequence ID" value="GGD96494.1"/>
    <property type="molecule type" value="Genomic_DNA"/>
</dbReference>
<keyword evidence="1" id="KW-0812">Transmembrane</keyword>
<feature type="transmembrane region" description="Helical" evidence="1">
    <location>
        <begin position="51"/>
        <end position="72"/>
    </location>
</feature>
<keyword evidence="1" id="KW-1133">Transmembrane helix</keyword>
<sequence>MTTSNTSSPFLFHTPSLLKHALNGALIAFALMAFFISGVDEPHPDWPTYWMLRPLLVVSVAGAIGGAFFSIMKPLRQKPDWSGFAAYFVCFLVYVIGLWMGSVVGLDGTLWD</sequence>
<protein>
    <recommendedName>
        <fullName evidence="4">Potassium transporter KefB</fullName>
    </recommendedName>
</protein>
<accession>A0A8J2VB86</accession>
<gene>
    <name evidence="2" type="ORF">GCM10011312_20020</name>
</gene>
<reference evidence="2" key="2">
    <citation type="submission" date="2020-09" db="EMBL/GenBank/DDBJ databases">
        <authorList>
            <person name="Sun Q."/>
            <person name="Zhou Y."/>
        </authorList>
    </citation>
    <scope>NUCLEOTIDE SEQUENCE</scope>
    <source>
        <strain evidence="2">CGMCC 1.12924</strain>
    </source>
</reference>
<organism evidence="2 3">
    <name type="scientific">Planktosalinus lacus</name>
    <dbReference type="NCBI Taxonomy" id="1526573"/>
    <lineage>
        <taxon>Bacteria</taxon>
        <taxon>Pseudomonadati</taxon>
        <taxon>Bacteroidota</taxon>
        <taxon>Flavobacteriia</taxon>
        <taxon>Flavobacteriales</taxon>
        <taxon>Flavobacteriaceae</taxon>
        <taxon>Planktosalinus</taxon>
    </lineage>
</organism>